<dbReference type="InterPro" id="IPR036852">
    <property type="entry name" value="Peptidase_S8/S53_dom_sf"/>
</dbReference>
<dbReference type="InterPro" id="IPR015500">
    <property type="entry name" value="Peptidase_S8_subtilisin-rel"/>
</dbReference>
<evidence type="ECO:0000256" key="1">
    <source>
        <dbReference type="ARBA" id="ARBA00022670"/>
    </source>
</evidence>
<dbReference type="PROSITE" id="PS51892">
    <property type="entry name" value="SUBTILASE"/>
    <property type="match status" value="1"/>
</dbReference>
<keyword evidence="8" id="KW-1185">Reference proteome</keyword>
<dbReference type="Pfam" id="PF00082">
    <property type="entry name" value="Peptidase_S8"/>
    <property type="match status" value="1"/>
</dbReference>
<feature type="active site" description="Charge relay system" evidence="4">
    <location>
        <position position="173"/>
    </location>
</feature>
<keyword evidence="5" id="KW-0175">Coiled coil</keyword>
<evidence type="ECO:0000259" key="6">
    <source>
        <dbReference type="Pfam" id="PF00082"/>
    </source>
</evidence>
<feature type="domain" description="Peptidase S8/S53" evidence="6">
    <location>
        <begin position="210"/>
        <end position="469"/>
    </location>
</feature>
<organism evidence="7 8">
    <name type="scientific">Siccirubricoccus soli</name>
    <dbReference type="NCBI Taxonomy" id="2899147"/>
    <lineage>
        <taxon>Bacteria</taxon>
        <taxon>Pseudomonadati</taxon>
        <taxon>Pseudomonadota</taxon>
        <taxon>Alphaproteobacteria</taxon>
        <taxon>Acetobacterales</taxon>
        <taxon>Roseomonadaceae</taxon>
        <taxon>Siccirubricoccus</taxon>
    </lineage>
</organism>
<sequence length="484" mass="51816">MEDEMQDTGQIRLILELPADPALLQAYRSALDERRERLDATLDRLKQRVNERLQQGGISYEFGDLPSLDFTFRPGPDFPGADLPPVLPERLVFGIIVDGREKAAAFIASARRLSGVAVGTDVAILGFNSWCPGRVSPSFFGTRGQADRLIEASVLMATSPPMQGQGVNLIVVDEGFSEGRLRLRHPGFAFGGGWLVKQPGHPLRLPGAPADPDSHGTMVARNILAVAPRVRLFDFPLLPDRITDVLQYMLWAQAQLNIVLASIAAWRALHLVRGPWVLCNAWGIYDRRLEFVPGDYTDNAKHPYNLRVTDADAKSIDQVYAAGNCGQFCPNMRCGPADHGPGQSIFGANSHPRVLTVGAVRADGLWLGYSSQGPGQADFLSLAPAGASAVEKPDLCAPSHFVEDGDAHFVSTGTSAACGIAAGTVAALRTSAAVNGAAATPAALRAALRAGARMPPTAPGPWNFRHGYGILDLRRTLTNILGVP</sequence>
<evidence type="ECO:0000256" key="5">
    <source>
        <dbReference type="SAM" id="Coils"/>
    </source>
</evidence>
<reference evidence="7 8" key="1">
    <citation type="submission" date="2021-12" db="EMBL/GenBank/DDBJ databases">
        <title>Siccirubricoccus leaddurans sp. nov., a high concentration Zn2+ tolerance bacterium.</title>
        <authorList>
            <person name="Cao Y."/>
        </authorList>
    </citation>
    <scope>NUCLEOTIDE SEQUENCE [LARGE SCALE GENOMIC DNA]</scope>
    <source>
        <strain evidence="7 8">KC 17139</strain>
    </source>
</reference>
<evidence type="ECO:0000313" key="7">
    <source>
        <dbReference type="EMBL" id="MCO6416972.1"/>
    </source>
</evidence>
<evidence type="ECO:0000313" key="8">
    <source>
        <dbReference type="Proteomes" id="UP001523392"/>
    </source>
</evidence>
<evidence type="ECO:0000256" key="2">
    <source>
        <dbReference type="ARBA" id="ARBA00022801"/>
    </source>
</evidence>
<dbReference type="InterPro" id="IPR000209">
    <property type="entry name" value="Peptidase_S8/S53_dom"/>
</dbReference>
<gene>
    <name evidence="7" type="ORF">JYK14_12490</name>
</gene>
<keyword evidence="3 4" id="KW-0720">Serine protease</keyword>
<dbReference type="EMBL" id="JAFIRR010000071">
    <property type="protein sequence ID" value="MCO6416972.1"/>
    <property type="molecule type" value="Genomic_DNA"/>
</dbReference>
<accession>A0ABT1D5S4</accession>
<evidence type="ECO:0000256" key="3">
    <source>
        <dbReference type="ARBA" id="ARBA00022825"/>
    </source>
</evidence>
<feature type="active site" description="Charge relay system" evidence="4">
    <location>
        <position position="215"/>
    </location>
</feature>
<dbReference type="Proteomes" id="UP001523392">
    <property type="component" value="Unassembled WGS sequence"/>
</dbReference>
<dbReference type="PRINTS" id="PR00723">
    <property type="entry name" value="SUBTILISIN"/>
</dbReference>
<dbReference type="RefSeq" id="WP_252953598.1">
    <property type="nucleotide sequence ID" value="NZ_JAFIRR010000071.1"/>
</dbReference>
<feature type="active site" description="Charge relay system" evidence="4">
    <location>
        <position position="415"/>
    </location>
</feature>
<keyword evidence="2 4" id="KW-0378">Hydrolase</keyword>
<evidence type="ECO:0000256" key="4">
    <source>
        <dbReference type="PROSITE-ProRule" id="PRU01240"/>
    </source>
</evidence>
<proteinExistence type="inferred from homology"/>
<name>A0ABT1D5S4_9PROT</name>
<comment type="similarity">
    <text evidence="4">Belongs to the peptidase S8 family.</text>
</comment>
<dbReference type="Gene3D" id="3.40.50.200">
    <property type="entry name" value="Peptidase S8/S53 domain"/>
    <property type="match status" value="1"/>
</dbReference>
<protein>
    <submittedName>
        <fullName evidence="7">S8 family serine peptidase</fullName>
    </submittedName>
</protein>
<dbReference type="SUPFAM" id="SSF52743">
    <property type="entry name" value="Subtilisin-like"/>
    <property type="match status" value="1"/>
</dbReference>
<comment type="caution">
    <text evidence="7">The sequence shown here is derived from an EMBL/GenBank/DDBJ whole genome shotgun (WGS) entry which is preliminary data.</text>
</comment>
<keyword evidence="1 4" id="KW-0645">Protease</keyword>
<feature type="coiled-coil region" evidence="5">
    <location>
        <begin position="28"/>
        <end position="55"/>
    </location>
</feature>